<evidence type="ECO:0000313" key="10">
    <source>
        <dbReference type="EMBL" id="ERP31637.1"/>
    </source>
</evidence>
<feature type="transmembrane region" description="Helical" evidence="8">
    <location>
        <begin position="296"/>
        <end position="314"/>
    </location>
</feature>
<keyword evidence="7 8" id="KW-0472">Membrane</keyword>
<name>U7D965_9BACT</name>
<dbReference type="Proteomes" id="UP000017148">
    <property type="component" value="Unassembled WGS sequence"/>
</dbReference>
<dbReference type="Gene3D" id="1.20.1250.20">
    <property type="entry name" value="MFS general substrate transporter like domains"/>
    <property type="match status" value="2"/>
</dbReference>
<keyword evidence="3" id="KW-1003">Cell membrane</keyword>
<feature type="transmembrane region" description="Helical" evidence="8">
    <location>
        <begin position="266"/>
        <end position="284"/>
    </location>
</feature>
<evidence type="ECO:0000313" key="11">
    <source>
        <dbReference type="Proteomes" id="UP000017148"/>
    </source>
</evidence>
<evidence type="ECO:0000256" key="4">
    <source>
        <dbReference type="ARBA" id="ARBA00022519"/>
    </source>
</evidence>
<dbReference type="PANTHER" id="PTHR23522:SF10">
    <property type="entry name" value="3-PHENYLPROPIONIC ACID TRANSPORTER-RELATED"/>
    <property type="match status" value="1"/>
</dbReference>
<dbReference type="InterPro" id="IPR036259">
    <property type="entry name" value="MFS_trans_sf"/>
</dbReference>
<dbReference type="SUPFAM" id="SSF103473">
    <property type="entry name" value="MFS general substrate transporter"/>
    <property type="match status" value="1"/>
</dbReference>
<keyword evidence="5 8" id="KW-0812">Transmembrane</keyword>
<comment type="subcellular location">
    <subcellularLocation>
        <location evidence="1">Cell inner membrane</location>
        <topology evidence="1">Multi-pass membrane protein</topology>
    </subcellularLocation>
</comment>
<dbReference type="EMBL" id="ASJR01000011">
    <property type="protein sequence ID" value="ERP31637.1"/>
    <property type="molecule type" value="Genomic_DNA"/>
</dbReference>
<proteinExistence type="predicted"/>
<keyword evidence="11" id="KW-1185">Reference proteome</keyword>
<feature type="transmembrane region" description="Helical" evidence="8">
    <location>
        <begin position="84"/>
        <end position="102"/>
    </location>
</feature>
<protein>
    <submittedName>
        <fullName evidence="10">Major facilitator superfamily transporter</fullName>
    </submittedName>
</protein>
<feature type="transmembrane region" description="Helical" evidence="8">
    <location>
        <begin position="156"/>
        <end position="179"/>
    </location>
</feature>
<gene>
    <name evidence="10" type="ORF">CALK_1501</name>
</gene>
<keyword evidence="2" id="KW-0813">Transport</keyword>
<comment type="caution">
    <text evidence="10">The sequence shown here is derived from an EMBL/GenBank/DDBJ whole genome shotgun (WGS) entry which is preliminary data.</text>
</comment>
<feature type="transmembrane region" description="Helical" evidence="8">
    <location>
        <begin position="357"/>
        <end position="376"/>
    </location>
</feature>
<evidence type="ECO:0000256" key="2">
    <source>
        <dbReference type="ARBA" id="ARBA00022448"/>
    </source>
</evidence>
<evidence type="ECO:0000256" key="5">
    <source>
        <dbReference type="ARBA" id="ARBA00022692"/>
    </source>
</evidence>
<sequence length="419" mass="47690">MPVNEQIQKEAFVLKQSYFVLFFVMGLVAPFASIFFKHVLVDDMGNPADGKIKIIMTAVPLVAFLGNIVTGIISDKLQLGRRIVTILCGLSVFPAIVVGMVGESFFMDLPLTNRFYILAFSFLLYNLFAQPINPLLDSETLGFLNRHSHRSKYGRFRFWGTLGWAVITVSIGAFLTYVVRDSSRVIYSYNFYFAAFFFALLVVLSFLSRSEARPQPVKIPWGHLRKDRSFFAFLFFIFCTGIINNGISMQYMGYYLEDVTNTPFEIGMMFGFWTVLEFPVMLKGEWLMKNLGNRKLMIMGLLLTSLKLYLFSLFTNETPFVYKFLAVLIHGPAFSFYFLALIDYVDHRAHRQMRATYMSITTIVRSTLAGAAGGWVCGEIIEHHGARQLMSVGAVGALVMTVYFILLVKDSTDEKKFDF</sequence>
<feature type="transmembrane region" description="Helical" evidence="8">
    <location>
        <begin position="191"/>
        <end position="209"/>
    </location>
</feature>
<feature type="transmembrane region" description="Helical" evidence="8">
    <location>
        <begin position="114"/>
        <end position="136"/>
    </location>
</feature>
<feature type="transmembrane region" description="Helical" evidence="8">
    <location>
        <begin position="388"/>
        <end position="408"/>
    </location>
</feature>
<evidence type="ECO:0000256" key="8">
    <source>
        <dbReference type="SAM" id="Phobius"/>
    </source>
</evidence>
<evidence type="ECO:0000256" key="1">
    <source>
        <dbReference type="ARBA" id="ARBA00004429"/>
    </source>
</evidence>
<dbReference type="eggNOG" id="COG2807">
    <property type="taxonomic scope" value="Bacteria"/>
</dbReference>
<dbReference type="PANTHER" id="PTHR23522">
    <property type="entry name" value="BLL5896 PROTEIN"/>
    <property type="match status" value="1"/>
</dbReference>
<reference evidence="10 11" key="1">
    <citation type="journal article" date="2013" name="Environ. Microbiol.">
        <title>Genome analysis of Chitinivibrio alkaliphilus gen. nov., sp. nov., a novel extremely haloalkaliphilic anaerobic chitinolytic bacterium from the candidate phylum Termite Group 3.</title>
        <authorList>
            <person name="Sorokin D.Y."/>
            <person name="Gumerov V.M."/>
            <person name="Rakitin A.L."/>
            <person name="Beletsky A.V."/>
            <person name="Damste J.S."/>
            <person name="Muyzer G."/>
            <person name="Mardanov A.V."/>
            <person name="Ravin N.V."/>
        </authorList>
    </citation>
    <scope>NUCLEOTIDE SEQUENCE [LARGE SCALE GENOMIC DNA]</scope>
    <source>
        <strain evidence="10 11">ACht1</strain>
    </source>
</reference>
<dbReference type="InterPro" id="IPR024989">
    <property type="entry name" value="MFS_assoc_dom"/>
</dbReference>
<dbReference type="Pfam" id="PF12832">
    <property type="entry name" value="MFS_1_like"/>
    <property type="match status" value="1"/>
</dbReference>
<feature type="transmembrane region" description="Helical" evidence="8">
    <location>
        <begin position="320"/>
        <end position="345"/>
    </location>
</feature>
<evidence type="ECO:0000256" key="7">
    <source>
        <dbReference type="ARBA" id="ARBA00023136"/>
    </source>
</evidence>
<feature type="transmembrane region" description="Helical" evidence="8">
    <location>
        <begin position="52"/>
        <end position="72"/>
    </location>
</feature>
<organism evidence="10 11">
    <name type="scientific">Chitinivibrio alkaliphilus ACht1</name>
    <dbReference type="NCBI Taxonomy" id="1313304"/>
    <lineage>
        <taxon>Bacteria</taxon>
        <taxon>Pseudomonadati</taxon>
        <taxon>Fibrobacterota</taxon>
        <taxon>Chitinivibrionia</taxon>
        <taxon>Chitinivibrionales</taxon>
        <taxon>Chitinivibrionaceae</taxon>
        <taxon>Chitinivibrio</taxon>
    </lineage>
</organism>
<feature type="domain" description="Major facilitator superfamily associated" evidence="9">
    <location>
        <begin position="14"/>
        <end position="389"/>
    </location>
</feature>
<evidence type="ECO:0000256" key="6">
    <source>
        <dbReference type="ARBA" id="ARBA00022989"/>
    </source>
</evidence>
<keyword evidence="6 8" id="KW-1133">Transmembrane helix</keyword>
<evidence type="ECO:0000259" key="9">
    <source>
        <dbReference type="Pfam" id="PF12832"/>
    </source>
</evidence>
<dbReference type="STRING" id="1313304.CALK_1501"/>
<feature type="transmembrane region" description="Helical" evidence="8">
    <location>
        <begin position="18"/>
        <end position="40"/>
    </location>
</feature>
<accession>U7D965</accession>
<dbReference type="AlphaFoldDB" id="U7D965"/>
<keyword evidence="4" id="KW-0997">Cell inner membrane</keyword>
<evidence type="ECO:0000256" key="3">
    <source>
        <dbReference type="ARBA" id="ARBA00022475"/>
    </source>
</evidence>
<dbReference type="GO" id="GO:0005886">
    <property type="term" value="C:plasma membrane"/>
    <property type="evidence" value="ECO:0007669"/>
    <property type="project" value="UniProtKB-SubCell"/>
</dbReference>
<feature type="transmembrane region" description="Helical" evidence="8">
    <location>
        <begin position="230"/>
        <end position="254"/>
    </location>
</feature>